<sequence>MEVKKNPKSNLENFSKVFTLLGLVLALYIVYVAIESKTYDRVVEELQSVTLQSDDVETMVMTQIKPPSAPPPPPPPPPPPSPEQFEKVEDDVEIEEVVIQTTDVEIEDVIDIEAVEYSDEGEEVTYEDVPFAAIQNPAIFPGCEKAKDKKACFSEKVNKYISKNFDIGLAEELGLSGVQRMAAMFKIDINGKVSDVRVRAQNPELQKEFERTLKGLPQMVPASQNGRKVNLLFSLPLVFRVE</sequence>
<feature type="transmembrane region" description="Helical" evidence="2">
    <location>
        <begin position="14"/>
        <end position="34"/>
    </location>
</feature>
<name>A0A1B1Y8T9_9FLAO</name>
<dbReference type="KEGG" id="wfu:AXE80_13095"/>
<dbReference type="Proteomes" id="UP000092967">
    <property type="component" value="Chromosome"/>
</dbReference>
<dbReference type="AlphaFoldDB" id="A0A1B1Y8T9"/>
<evidence type="ECO:0000256" key="1">
    <source>
        <dbReference type="SAM" id="MobiDB-lite"/>
    </source>
</evidence>
<evidence type="ECO:0008006" key="5">
    <source>
        <dbReference type="Google" id="ProtNLM"/>
    </source>
</evidence>
<protein>
    <recommendedName>
        <fullName evidence="5">Energy transducer TonB</fullName>
    </recommendedName>
</protein>
<dbReference type="OrthoDB" id="1522859at2"/>
<keyword evidence="2" id="KW-0812">Transmembrane</keyword>
<dbReference type="RefSeq" id="WP_068828103.1">
    <property type="nucleotide sequence ID" value="NZ_CP014224.1"/>
</dbReference>
<organism evidence="3 4">
    <name type="scientific">Wenyingzhuangia fucanilytica</name>
    <dbReference type="NCBI Taxonomy" id="1790137"/>
    <lineage>
        <taxon>Bacteria</taxon>
        <taxon>Pseudomonadati</taxon>
        <taxon>Bacteroidota</taxon>
        <taxon>Flavobacteriia</taxon>
        <taxon>Flavobacteriales</taxon>
        <taxon>Flavobacteriaceae</taxon>
        <taxon>Wenyingzhuangia</taxon>
    </lineage>
</organism>
<proteinExistence type="predicted"/>
<evidence type="ECO:0000313" key="3">
    <source>
        <dbReference type="EMBL" id="ANW97164.1"/>
    </source>
</evidence>
<evidence type="ECO:0000313" key="4">
    <source>
        <dbReference type="Proteomes" id="UP000092967"/>
    </source>
</evidence>
<dbReference type="Gene3D" id="3.30.1150.10">
    <property type="match status" value="1"/>
</dbReference>
<gene>
    <name evidence="3" type="ORF">AXE80_13095</name>
</gene>
<keyword evidence="2" id="KW-0472">Membrane</keyword>
<feature type="region of interest" description="Disordered" evidence="1">
    <location>
        <begin position="63"/>
        <end position="85"/>
    </location>
</feature>
<feature type="compositionally biased region" description="Pro residues" evidence="1">
    <location>
        <begin position="67"/>
        <end position="82"/>
    </location>
</feature>
<dbReference type="STRING" id="1790137.AXE80_13095"/>
<keyword evidence="2" id="KW-1133">Transmembrane helix</keyword>
<reference evidence="3 4" key="1">
    <citation type="submission" date="2016-02" db="EMBL/GenBank/DDBJ databases">
        <authorList>
            <person name="Wen L."/>
            <person name="He K."/>
            <person name="Yang H."/>
        </authorList>
    </citation>
    <scope>NUCLEOTIDE SEQUENCE [LARGE SCALE GENOMIC DNA]</scope>
    <source>
        <strain evidence="3 4">CZ1127</strain>
    </source>
</reference>
<accession>A0A1B1Y8T9</accession>
<evidence type="ECO:0000256" key="2">
    <source>
        <dbReference type="SAM" id="Phobius"/>
    </source>
</evidence>
<dbReference type="SUPFAM" id="SSF101447">
    <property type="entry name" value="Formin homology 2 domain (FH2 domain)"/>
    <property type="match status" value="1"/>
</dbReference>
<dbReference type="EMBL" id="CP014224">
    <property type="protein sequence ID" value="ANW97164.1"/>
    <property type="molecule type" value="Genomic_DNA"/>
</dbReference>
<keyword evidence="4" id="KW-1185">Reference proteome</keyword>